<organism evidence="2 3">
    <name type="scientific">Cyclospora cayetanensis</name>
    <dbReference type="NCBI Taxonomy" id="88456"/>
    <lineage>
        <taxon>Eukaryota</taxon>
        <taxon>Sar</taxon>
        <taxon>Alveolata</taxon>
        <taxon>Apicomplexa</taxon>
        <taxon>Conoidasida</taxon>
        <taxon>Coccidia</taxon>
        <taxon>Eucoccidiorida</taxon>
        <taxon>Eimeriorina</taxon>
        <taxon>Eimeriidae</taxon>
        <taxon>Cyclospora</taxon>
    </lineage>
</organism>
<proteinExistence type="predicted"/>
<reference evidence="3" key="1">
    <citation type="submission" date="2025-08" db="UniProtKB">
        <authorList>
            <consortium name="RefSeq"/>
        </authorList>
    </citation>
    <scope>IDENTIFICATION</scope>
</reference>
<keyword evidence="2" id="KW-1185">Reference proteome</keyword>
<evidence type="ECO:0000259" key="1">
    <source>
        <dbReference type="Pfam" id="PF05018"/>
    </source>
</evidence>
<dbReference type="Pfam" id="PF05018">
    <property type="entry name" value="CFA20_dom"/>
    <property type="match status" value="1"/>
</dbReference>
<evidence type="ECO:0000313" key="3">
    <source>
        <dbReference type="RefSeq" id="XP_026194203.1"/>
    </source>
</evidence>
<dbReference type="RefSeq" id="XP_026194203.1">
    <property type="nucleotide sequence ID" value="XM_026338418.1"/>
</dbReference>
<dbReference type="GeneID" id="113147541"/>
<protein>
    <submittedName>
        <fullName evidence="3">WD repeat-containing protein 90-like</fullName>
    </submittedName>
</protein>
<feature type="domain" description="CFA20" evidence="1">
    <location>
        <begin position="12"/>
        <end position="118"/>
    </location>
</feature>
<dbReference type="InterPro" id="IPR007714">
    <property type="entry name" value="CFA20_dom"/>
</dbReference>
<dbReference type="OrthoDB" id="6252103at2759"/>
<dbReference type="AlphaFoldDB" id="A0A6P6S250"/>
<name>A0A6P6S250_9EIME</name>
<accession>A0A6P6S250</accession>
<gene>
    <name evidence="3" type="primary">LOC113147541</name>
</gene>
<sequence length="202" mass="23101">MNAKSDQRKRPVVNLLKQYPVDDPSRSSKHGEVTEEVDRTIGRRVWRIYGLISANNFVCFPSIKNKYESLGIKANYVYVQFKPMANRFFVLHFDLMTCKKLPIRITVTNLVKKPKDLPRCLRLQEASETGPEELLPWVYVPIGCRSPECNQISCSTTDRSTPEPLEGISHRHTFIAPSENDLALICVSIEFFPELRIAQACS</sequence>
<evidence type="ECO:0000313" key="2">
    <source>
        <dbReference type="Proteomes" id="UP000515125"/>
    </source>
</evidence>
<dbReference type="Proteomes" id="UP000515125">
    <property type="component" value="Unplaced"/>
</dbReference>